<feature type="compositionally biased region" description="Basic and acidic residues" evidence="1">
    <location>
        <begin position="94"/>
        <end position="107"/>
    </location>
</feature>
<keyword evidence="3" id="KW-1185">Reference proteome</keyword>
<sequence length="178" mass="19367">MTVKNLGRKIGFAPDITGSVHCFTFTASWVVSVGCTVMPRARVALGVVADVAQSLLLGESGWKEGTAWLPFRENGLFKSVSHDCDDIVTRGREEWEGGKEGRKEGTHLEQATRAPVASSSQCTLHCPTSLLPLPPPGKERVFKQICKLGQTTLSTRNCPDLISVEGENFRSFDLLAVH</sequence>
<feature type="region of interest" description="Disordered" evidence="1">
    <location>
        <begin position="94"/>
        <end position="113"/>
    </location>
</feature>
<dbReference type="EMBL" id="VSRR010002276">
    <property type="protein sequence ID" value="MPC30555.1"/>
    <property type="molecule type" value="Genomic_DNA"/>
</dbReference>
<dbReference type="AlphaFoldDB" id="A0A5B7EB29"/>
<reference evidence="2 3" key="1">
    <citation type="submission" date="2019-05" db="EMBL/GenBank/DDBJ databases">
        <title>Another draft genome of Portunus trituberculatus and its Hox gene families provides insights of decapod evolution.</title>
        <authorList>
            <person name="Jeong J.-H."/>
            <person name="Song I."/>
            <person name="Kim S."/>
            <person name="Choi T."/>
            <person name="Kim D."/>
            <person name="Ryu S."/>
            <person name="Kim W."/>
        </authorList>
    </citation>
    <scope>NUCLEOTIDE SEQUENCE [LARGE SCALE GENOMIC DNA]</scope>
    <source>
        <tissue evidence="2">Muscle</tissue>
    </source>
</reference>
<protein>
    <submittedName>
        <fullName evidence="2">Uncharacterized protein</fullName>
    </submittedName>
</protein>
<dbReference type="PROSITE" id="PS51257">
    <property type="entry name" value="PROKAR_LIPOPROTEIN"/>
    <property type="match status" value="1"/>
</dbReference>
<proteinExistence type="predicted"/>
<name>A0A5B7EB29_PORTR</name>
<evidence type="ECO:0000313" key="2">
    <source>
        <dbReference type="EMBL" id="MPC30555.1"/>
    </source>
</evidence>
<evidence type="ECO:0000256" key="1">
    <source>
        <dbReference type="SAM" id="MobiDB-lite"/>
    </source>
</evidence>
<comment type="caution">
    <text evidence="2">The sequence shown here is derived from an EMBL/GenBank/DDBJ whole genome shotgun (WGS) entry which is preliminary data.</text>
</comment>
<gene>
    <name evidence="2" type="ORF">E2C01_023822</name>
</gene>
<evidence type="ECO:0000313" key="3">
    <source>
        <dbReference type="Proteomes" id="UP000324222"/>
    </source>
</evidence>
<dbReference type="Proteomes" id="UP000324222">
    <property type="component" value="Unassembled WGS sequence"/>
</dbReference>
<accession>A0A5B7EB29</accession>
<organism evidence="2 3">
    <name type="scientific">Portunus trituberculatus</name>
    <name type="common">Swimming crab</name>
    <name type="synonym">Neptunus trituberculatus</name>
    <dbReference type="NCBI Taxonomy" id="210409"/>
    <lineage>
        <taxon>Eukaryota</taxon>
        <taxon>Metazoa</taxon>
        <taxon>Ecdysozoa</taxon>
        <taxon>Arthropoda</taxon>
        <taxon>Crustacea</taxon>
        <taxon>Multicrustacea</taxon>
        <taxon>Malacostraca</taxon>
        <taxon>Eumalacostraca</taxon>
        <taxon>Eucarida</taxon>
        <taxon>Decapoda</taxon>
        <taxon>Pleocyemata</taxon>
        <taxon>Brachyura</taxon>
        <taxon>Eubrachyura</taxon>
        <taxon>Portunoidea</taxon>
        <taxon>Portunidae</taxon>
        <taxon>Portuninae</taxon>
        <taxon>Portunus</taxon>
    </lineage>
</organism>